<dbReference type="PANTHER" id="PTHR43649:SF30">
    <property type="entry name" value="ABC TRANSPORTER SUBSTRATE-BINDING PROTEIN"/>
    <property type="match status" value="1"/>
</dbReference>
<dbReference type="SUPFAM" id="SSF53850">
    <property type="entry name" value="Periplasmic binding protein-like II"/>
    <property type="match status" value="1"/>
</dbReference>
<dbReference type="AlphaFoldDB" id="A0A6L9S7B4"/>
<keyword evidence="4" id="KW-1185">Reference proteome</keyword>
<feature type="region of interest" description="Disordered" evidence="1">
    <location>
        <begin position="26"/>
        <end position="55"/>
    </location>
</feature>
<keyword evidence="2" id="KW-0732">Signal</keyword>
<reference evidence="3 4" key="1">
    <citation type="submission" date="2020-02" db="EMBL/GenBank/DDBJ databases">
        <authorList>
            <person name="Li X.-J."/>
            <person name="Han X.-M."/>
        </authorList>
    </citation>
    <scope>NUCLEOTIDE SEQUENCE [LARGE SCALE GENOMIC DNA]</scope>
    <source>
        <strain evidence="3 4">CCTCC AB 2017055</strain>
    </source>
</reference>
<organism evidence="3 4">
    <name type="scientific">Phytoactinopolyspora halotolerans</name>
    <dbReference type="NCBI Taxonomy" id="1981512"/>
    <lineage>
        <taxon>Bacteria</taxon>
        <taxon>Bacillati</taxon>
        <taxon>Actinomycetota</taxon>
        <taxon>Actinomycetes</taxon>
        <taxon>Jiangellales</taxon>
        <taxon>Jiangellaceae</taxon>
        <taxon>Phytoactinopolyspora</taxon>
    </lineage>
</organism>
<accession>A0A6L9S7B4</accession>
<feature type="signal peptide" evidence="2">
    <location>
        <begin position="1"/>
        <end position="23"/>
    </location>
</feature>
<dbReference type="CDD" id="cd13585">
    <property type="entry name" value="PBP2_TMBP_like"/>
    <property type="match status" value="1"/>
</dbReference>
<evidence type="ECO:0000313" key="4">
    <source>
        <dbReference type="Proteomes" id="UP000475214"/>
    </source>
</evidence>
<name>A0A6L9S7B4_9ACTN</name>
<dbReference type="Proteomes" id="UP000475214">
    <property type="component" value="Unassembled WGS sequence"/>
</dbReference>
<protein>
    <submittedName>
        <fullName evidence="3">Sugar ABC transporter substrate-binding protein</fullName>
    </submittedName>
</protein>
<dbReference type="InterPro" id="IPR050490">
    <property type="entry name" value="Bact_solute-bd_prot1"/>
</dbReference>
<dbReference type="Gene3D" id="3.40.190.10">
    <property type="entry name" value="Periplasmic binding protein-like II"/>
    <property type="match status" value="1"/>
</dbReference>
<sequence>MTIKRRWSTVAAGLTGIALLLTACGGDDSDDSDSSTESNGAEGSGGDAAEEPAEPEEPITLEFQTLAWQTASMEANEEIVDAWNDEHPNIQVDLLQGDWNNVNDQLLTAFEGGTAPDVFHYESTVLQEFGDRGNVLDLSGYLSDEIRSDIREGAWDTVTYDDAVYGVPFLQESQVVFANATILEDAGIELPTVDDPWTWDEFTEVAAELTTDDRYGAVYPLKSPTNRILNLSRNYGAEFFEDPSGEATAVFGDAEAEVLGRIHDMIYTDESASPDGLGMSSTDALPAFFDGQYAMLPGAIWLRQQLMEQAPDDFEWVTLPALEGDSQQQGAVSQTLSVSADTEYPEYAVQFIEYFLNAENQVKLAAGDWLLPTSQEAAEAPELNDPETGWDVAVATADVLEIAPFQLVKGFEEWKAKVSEPSLQQFFADEISLDELGAKLTGEGNDVLERYRR</sequence>
<dbReference type="RefSeq" id="WP_163737636.1">
    <property type="nucleotide sequence ID" value="NZ_JAAGOA010000007.1"/>
</dbReference>
<dbReference type="PANTHER" id="PTHR43649">
    <property type="entry name" value="ARABINOSE-BINDING PROTEIN-RELATED"/>
    <property type="match status" value="1"/>
</dbReference>
<dbReference type="EMBL" id="JAAGOA010000007">
    <property type="protein sequence ID" value="NEE00959.1"/>
    <property type="molecule type" value="Genomic_DNA"/>
</dbReference>
<dbReference type="Pfam" id="PF01547">
    <property type="entry name" value="SBP_bac_1"/>
    <property type="match status" value="1"/>
</dbReference>
<evidence type="ECO:0000313" key="3">
    <source>
        <dbReference type="EMBL" id="NEE00959.1"/>
    </source>
</evidence>
<dbReference type="InterPro" id="IPR006059">
    <property type="entry name" value="SBP"/>
</dbReference>
<feature type="chain" id="PRO_5039062410" evidence="2">
    <location>
        <begin position="24"/>
        <end position="453"/>
    </location>
</feature>
<evidence type="ECO:0000256" key="1">
    <source>
        <dbReference type="SAM" id="MobiDB-lite"/>
    </source>
</evidence>
<dbReference type="PROSITE" id="PS51257">
    <property type="entry name" value="PROKAR_LIPOPROTEIN"/>
    <property type="match status" value="1"/>
</dbReference>
<comment type="caution">
    <text evidence="3">The sequence shown here is derived from an EMBL/GenBank/DDBJ whole genome shotgun (WGS) entry which is preliminary data.</text>
</comment>
<proteinExistence type="predicted"/>
<gene>
    <name evidence="3" type="ORF">G1H10_12355</name>
</gene>
<evidence type="ECO:0000256" key="2">
    <source>
        <dbReference type="SAM" id="SignalP"/>
    </source>
</evidence>